<evidence type="ECO:0000259" key="7">
    <source>
        <dbReference type="PROSITE" id="PS51012"/>
    </source>
</evidence>
<evidence type="ECO:0000256" key="4">
    <source>
        <dbReference type="ARBA" id="ARBA00023136"/>
    </source>
</evidence>
<feature type="domain" description="ABC transmembrane type-2" evidence="7">
    <location>
        <begin position="40"/>
        <end position="270"/>
    </location>
</feature>
<dbReference type="PANTHER" id="PTHR43027">
    <property type="entry name" value="DOXORUBICIN RESISTANCE ABC TRANSPORTER PERMEASE PROTEIN DRRC-RELATED"/>
    <property type="match status" value="1"/>
</dbReference>
<evidence type="ECO:0000256" key="5">
    <source>
        <dbReference type="ARBA" id="ARBA00023251"/>
    </source>
</evidence>
<keyword evidence="4 6" id="KW-0472">Membrane</keyword>
<dbReference type="InterPro" id="IPR052902">
    <property type="entry name" value="ABC-2_transporter"/>
</dbReference>
<proteinExistence type="inferred from homology"/>
<organism evidence="8 9">
    <name type="scientific">Georgenia halophila</name>
    <dbReference type="NCBI Taxonomy" id="620889"/>
    <lineage>
        <taxon>Bacteria</taxon>
        <taxon>Bacillati</taxon>
        <taxon>Actinomycetota</taxon>
        <taxon>Actinomycetes</taxon>
        <taxon>Micrococcales</taxon>
        <taxon>Bogoriellaceae</taxon>
        <taxon>Georgenia</taxon>
    </lineage>
</organism>
<dbReference type="Pfam" id="PF01061">
    <property type="entry name" value="ABC2_membrane"/>
    <property type="match status" value="1"/>
</dbReference>
<evidence type="ECO:0000256" key="2">
    <source>
        <dbReference type="ARBA" id="ARBA00022692"/>
    </source>
</evidence>
<sequence length="270" mass="28057">MTAAPATLNATDRPPARRLAGRGMRALLLSEVRLFLRDPGSVFFALAFPAVVLIGVGFAIPGMDEPVTDPGPWQGEPTIFVMIPAVLAAAMATPALTTLPVSIASYREQGLLKRLSTTPMRPQGVLVVHVIIGVASFVVASLLALGLAALIFDVGGPQQLGTAVLTGVAGAAAMFGVGLLIAAVAPRGNAAQGFGMLVFFPMLFFAGLWTPGPVMPDAVAAVATWTPLGAASQAMTTAWFEQGFPLLQMLVMAGYVVVLYPLAAKLFRWS</sequence>
<dbReference type="Proteomes" id="UP001500622">
    <property type="component" value="Unassembled WGS sequence"/>
</dbReference>
<feature type="transmembrane region" description="Helical" evidence="6">
    <location>
        <begin position="80"/>
        <end position="104"/>
    </location>
</feature>
<feature type="transmembrane region" description="Helical" evidence="6">
    <location>
        <begin position="246"/>
        <end position="267"/>
    </location>
</feature>
<feature type="transmembrane region" description="Helical" evidence="6">
    <location>
        <begin position="191"/>
        <end position="209"/>
    </location>
</feature>
<feature type="transmembrane region" description="Helical" evidence="6">
    <location>
        <begin position="125"/>
        <end position="152"/>
    </location>
</feature>
<comment type="similarity">
    <text evidence="6">Belongs to the ABC-2 integral membrane protein family.</text>
</comment>
<keyword evidence="5" id="KW-0046">Antibiotic resistance</keyword>
<comment type="caution">
    <text evidence="8">The sequence shown here is derived from an EMBL/GenBank/DDBJ whole genome shotgun (WGS) entry which is preliminary data.</text>
</comment>
<keyword evidence="3 6" id="KW-1133">Transmembrane helix</keyword>
<protein>
    <recommendedName>
        <fullName evidence="6">Transport permease protein</fullName>
    </recommendedName>
</protein>
<evidence type="ECO:0000256" key="1">
    <source>
        <dbReference type="ARBA" id="ARBA00004141"/>
    </source>
</evidence>
<reference evidence="9" key="1">
    <citation type="journal article" date="2019" name="Int. J. Syst. Evol. Microbiol.">
        <title>The Global Catalogue of Microorganisms (GCM) 10K type strain sequencing project: providing services to taxonomists for standard genome sequencing and annotation.</title>
        <authorList>
            <consortium name="The Broad Institute Genomics Platform"/>
            <consortium name="The Broad Institute Genome Sequencing Center for Infectious Disease"/>
            <person name="Wu L."/>
            <person name="Ma J."/>
        </authorList>
    </citation>
    <scope>NUCLEOTIDE SEQUENCE [LARGE SCALE GENOMIC DNA]</scope>
    <source>
        <strain evidence="9">JCM 17810</strain>
    </source>
</reference>
<dbReference type="PIRSF" id="PIRSF006648">
    <property type="entry name" value="DrrB"/>
    <property type="match status" value="1"/>
</dbReference>
<keyword evidence="6" id="KW-1003">Cell membrane</keyword>
<accession>A0ABP8L837</accession>
<dbReference type="RefSeq" id="WP_345216003.1">
    <property type="nucleotide sequence ID" value="NZ_BAABGN010000008.1"/>
</dbReference>
<dbReference type="EMBL" id="BAABGN010000008">
    <property type="protein sequence ID" value="GAA4423358.1"/>
    <property type="molecule type" value="Genomic_DNA"/>
</dbReference>
<evidence type="ECO:0000313" key="8">
    <source>
        <dbReference type="EMBL" id="GAA4423358.1"/>
    </source>
</evidence>
<dbReference type="InterPro" id="IPR000412">
    <property type="entry name" value="ABC_2_transport"/>
</dbReference>
<dbReference type="InterPro" id="IPR013525">
    <property type="entry name" value="ABC2_TM"/>
</dbReference>
<evidence type="ECO:0000256" key="6">
    <source>
        <dbReference type="RuleBase" id="RU361157"/>
    </source>
</evidence>
<keyword evidence="6" id="KW-0813">Transport</keyword>
<comment type="subcellular location">
    <subcellularLocation>
        <location evidence="6">Cell membrane</location>
        <topology evidence="6">Multi-pass membrane protein</topology>
    </subcellularLocation>
    <subcellularLocation>
        <location evidence="1">Membrane</location>
        <topology evidence="1">Multi-pass membrane protein</topology>
    </subcellularLocation>
</comment>
<evidence type="ECO:0000256" key="3">
    <source>
        <dbReference type="ARBA" id="ARBA00022989"/>
    </source>
</evidence>
<feature type="transmembrane region" description="Helical" evidence="6">
    <location>
        <begin position="42"/>
        <end position="60"/>
    </location>
</feature>
<dbReference type="PROSITE" id="PS51012">
    <property type="entry name" value="ABC_TM2"/>
    <property type="match status" value="1"/>
</dbReference>
<keyword evidence="9" id="KW-1185">Reference proteome</keyword>
<dbReference type="PANTHER" id="PTHR43027:SF2">
    <property type="entry name" value="TRANSPORT PERMEASE PROTEIN"/>
    <property type="match status" value="1"/>
</dbReference>
<keyword evidence="2 6" id="KW-0812">Transmembrane</keyword>
<feature type="transmembrane region" description="Helical" evidence="6">
    <location>
        <begin position="164"/>
        <end position="184"/>
    </location>
</feature>
<name>A0ABP8L837_9MICO</name>
<gene>
    <name evidence="8" type="ORF">GCM10023169_18840</name>
</gene>
<evidence type="ECO:0000313" key="9">
    <source>
        <dbReference type="Proteomes" id="UP001500622"/>
    </source>
</evidence>
<dbReference type="InterPro" id="IPR047817">
    <property type="entry name" value="ABC2_TM_bact-type"/>
</dbReference>